<feature type="chain" id="PRO_5046731973" evidence="2">
    <location>
        <begin position="38"/>
        <end position="413"/>
    </location>
</feature>
<accession>A0ABQ3VI82</accession>
<dbReference type="EMBL" id="BNJJ01000010">
    <property type="protein sequence ID" value="GHO85765.1"/>
    <property type="molecule type" value="Genomic_DNA"/>
</dbReference>
<evidence type="ECO:0000256" key="2">
    <source>
        <dbReference type="SAM" id="SignalP"/>
    </source>
</evidence>
<comment type="caution">
    <text evidence="3">The sequence shown here is derived from an EMBL/GenBank/DDBJ whole genome shotgun (WGS) entry which is preliminary data.</text>
</comment>
<name>A0ABQ3VI82_9CHLR</name>
<reference evidence="3 4" key="1">
    <citation type="journal article" date="2021" name="Int. J. Syst. Evol. Microbiol.">
        <title>Reticulibacter mediterranei gen. nov., sp. nov., within the new family Reticulibacteraceae fam. nov., and Ktedonospora formicarum gen. nov., sp. nov., Ktedonobacter robiniae sp. nov., Dictyobacter formicarum sp. nov. and Dictyobacter arantiisoli sp. nov., belonging to the class Ktedonobacteria.</title>
        <authorList>
            <person name="Yabe S."/>
            <person name="Zheng Y."/>
            <person name="Wang C.M."/>
            <person name="Sakai Y."/>
            <person name="Abe K."/>
            <person name="Yokota A."/>
            <person name="Donadio S."/>
            <person name="Cavaletti L."/>
            <person name="Monciardini P."/>
        </authorList>
    </citation>
    <scope>NUCLEOTIDE SEQUENCE [LARGE SCALE GENOMIC DNA]</scope>
    <source>
        <strain evidence="3 4">SOSP1-9</strain>
    </source>
</reference>
<feature type="compositionally biased region" description="Low complexity" evidence="1">
    <location>
        <begin position="144"/>
        <end position="156"/>
    </location>
</feature>
<sequence length="413" mass="44685">MRKYLRSIRFVSAAIAILTVLALAVGAFYFQNSTAHAAPPTDDGLGTPQYATDGGVTNFSARANTIPYFRSSFTDPTNKVTYPYTMVGTNPNAGDATTTIPTVIIPFRFTFVKSVDANNVLDGTDRVSATVQSPVFQKADIGAAADSTASAPPSQSGVAPANARPVQEPSDVTQLGDAIYRAQWGKSNSGYHVLLGQPTVLPTVSYSVPANQGQITVGSRSHARIGLMDYNWFSSRLHETLNNLHISSQVLPIFLVDNTFLYEGNNTANCCVLGYHGAFSSLNGNGQQQVQTYMFASYSSPGIFRTNPGDTTSYVQDIHGLSHEVQEWMDDPFVNNSINPWLTPTAPQYGCTSDLETGDPVVGFGFTVHMPNGVDYHPEDEVHYSWFARESPSRAAEGYYTYLNNFAGVAKGC</sequence>
<keyword evidence="4" id="KW-1185">Reference proteome</keyword>
<dbReference type="RefSeq" id="WP_201363408.1">
    <property type="nucleotide sequence ID" value="NZ_BNJJ01000010.1"/>
</dbReference>
<evidence type="ECO:0000313" key="4">
    <source>
        <dbReference type="Proteomes" id="UP000635565"/>
    </source>
</evidence>
<feature type="region of interest" description="Disordered" evidence="1">
    <location>
        <begin position="144"/>
        <end position="168"/>
    </location>
</feature>
<gene>
    <name evidence="3" type="ORF">KSZ_37710</name>
</gene>
<evidence type="ECO:0000313" key="3">
    <source>
        <dbReference type="EMBL" id="GHO85765.1"/>
    </source>
</evidence>
<evidence type="ECO:0000256" key="1">
    <source>
        <dbReference type="SAM" id="MobiDB-lite"/>
    </source>
</evidence>
<organism evidence="3 4">
    <name type="scientific">Dictyobacter formicarum</name>
    <dbReference type="NCBI Taxonomy" id="2778368"/>
    <lineage>
        <taxon>Bacteria</taxon>
        <taxon>Bacillati</taxon>
        <taxon>Chloroflexota</taxon>
        <taxon>Ktedonobacteria</taxon>
        <taxon>Ktedonobacterales</taxon>
        <taxon>Dictyobacteraceae</taxon>
        <taxon>Dictyobacter</taxon>
    </lineage>
</organism>
<protein>
    <submittedName>
        <fullName evidence="3">Uncharacterized protein</fullName>
    </submittedName>
</protein>
<dbReference type="Proteomes" id="UP000635565">
    <property type="component" value="Unassembled WGS sequence"/>
</dbReference>
<feature type="signal peptide" evidence="2">
    <location>
        <begin position="1"/>
        <end position="37"/>
    </location>
</feature>
<proteinExistence type="predicted"/>
<keyword evidence="2" id="KW-0732">Signal</keyword>